<organism evidence="3 4">
    <name type="scientific">Shewanella japonica</name>
    <dbReference type="NCBI Taxonomy" id="93973"/>
    <lineage>
        <taxon>Bacteria</taxon>
        <taxon>Pseudomonadati</taxon>
        <taxon>Pseudomonadota</taxon>
        <taxon>Gammaproteobacteria</taxon>
        <taxon>Alteromonadales</taxon>
        <taxon>Shewanellaceae</taxon>
        <taxon>Shewanella</taxon>
    </lineage>
</organism>
<evidence type="ECO:0000259" key="2">
    <source>
        <dbReference type="PROSITE" id="PS51782"/>
    </source>
</evidence>
<name>A0ABN4Y776_9GAMM</name>
<dbReference type="Pfam" id="PF01476">
    <property type="entry name" value="LysM"/>
    <property type="match status" value="1"/>
</dbReference>
<dbReference type="SMART" id="SM00257">
    <property type="entry name" value="LysM"/>
    <property type="match status" value="1"/>
</dbReference>
<dbReference type="InterPro" id="IPR052196">
    <property type="entry name" value="Bact_Kbp"/>
</dbReference>
<keyword evidence="1" id="KW-0732">Signal</keyword>
<accession>A0ABN4Y776</accession>
<dbReference type="PANTHER" id="PTHR34700:SF4">
    <property type="entry name" value="PHAGE-LIKE ELEMENT PBSX PROTEIN XKDP"/>
    <property type="match status" value="1"/>
</dbReference>
<evidence type="ECO:0000313" key="3">
    <source>
        <dbReference type="EMBL" id="ARD20376.1"/>
    </source>
</evidence>
<dbReference type="PANTHER" id="PTHR34700">
    <property type="entry name" value="POTASSIUM BINDING PROTEIN KBP"/>
    <property type="match status" value="1"/>
</dbReference>
<keyword evidence="4" id="KW-1185">Reference proteome</keyword>
<evidence type="ECO:0000256" key="1">
    <source>
        <dbReference type="SAM" id="SignalP"/>
    </source>
</evidence>
<gene>
    <name evidence="3" type="ORF">SJ2017_0027</name>
</gene>
<dbReference type="PROSITE" id="PS51782">
    <property type="entry name" value="LYSM"/>
    <property type="match status" value="1"/>
</dbReference>
<dbReference type="SUPFAM" id="SSF54106">
    <property type="entry name" value="LysM domain"/>
    <property type="match status" value="1"/>
</dbReference>
<dbReference type="Proteomes" id="UP000191820">
    <property type="component" value="Chromosome"/>
</dbReference>
<protein>
    <submittedName>
        <fullName evidence="3">Peptidoglycan-binding LysM</fullName>
    </submittedName>
</protein>
<feature type="chain" id="PRO_5046845557" evidence="1">
    <location>
        <begin position="20"/>
        <end position="364"/>
    </location>
</feature>
<reference evidence="3 4" key="1">
    <citation type="submission" date="2017-03" db="EMBL/GenBank/DDBJ databases">
        <title>Genome sequencing of Shewanella japonica KCTC 22435.</title>
        <authorList>
            <person name="Kim K.M."/>
        </authorList>
    </citation>
    <scope>NUCLEOTIDE SEQUENCE [LARGE SCALE GENOMIC DNA]</scope>
    <source>
        <strain evidence="3 4">KCTC 22435</strain>
    </source>
</reference>
<dbReference type="RefSeq" id="WP_055025500.1">
    <property type="nucleotide sequence ID" value="NZ_CANMJJ010000017.1"/>
</dbReference>
<sequence length="364" mass="40635">MKRIFLLAFLLLSTLFVNADTLTLKSGHPDSYIVKKGDTLWDISAFFLEDPWRWPKLWGANPQIANPHLIYPGDRLTLVFIDGQPRLVHKQHIKKGPEGRISSKGGPIPAIDLSLIQPYLVQNRVVDPEWFEGLPMILGGESPSRHHVMNDIVYINANLPLGQKLAVYQEGREFLDKETSDTLGQEIILTASGRVTESGDISKVQLLSNWRESKAGFKVAPVEDEALMSAYFIPKAAPEGVPANVIAIEKDIREVGKLDIVYLDKGEQDNIETGHVFAIYRNGEQIVINGDGVPVPTLDRTAYDSLKAKISDDEVFTMPDVYHGKLMVFKVFEKTSMGIVIANEHPVRVDDKLITPKTTDLRGE</sequence>
<feature type="signal peptide" evidence="1">
    <location>
        <begin position="1"/>
        <end position="19"/>
    </location>
</feature>
<dbReference type="InterPro" id="IPR036779">
    <property type="entry name" value="LysM_dom_sf"/>
</dbReference>
<dbReference type="EMBL" id="CP020472">
    <property type="protein sequence ID" value="ARD20376.1"/>
    <property type="molecule type" value="Genomic_DNA"/>
</dbReference>
<dbReference type="InterPro" id="IPR018392">
    <property type="entry name" value="LysM"/>
</dbReference>
<proteinExistence type="predicted"/>
<dbReference type="CDD" id="cd00118">
    <property type="entry name" value="LysM"/>
    <property type="match status" value="1"/>
</dbReference>
<dbReference type="Gene3D" id="3.10.350.10">
    <property type="entry name" value="LysM domain"/>
    <property type="match status" value="1"/>
</dbReference>
<feature type="domain" description="LysM" evidence="2">
    <location>
        <begin position="30"/>
        <end position="78"/>
    </location>
</feature>
<evidence type="ECO:0000313" key="4">
    <source>
        <dbReference type="Proteomes" id="UP000191820"/>
    </source>
</evidence>